<feature type="chain" id="PRO_5032786509" description="DUF1664 domain-containing protein" evidence="1">
    <location>
        <begin position="22"/>
        <end position="376"/>
    </location>
</feature>
<evidence type="ECO:0000259" key="2">
    <source>
        <dbReference type="Pfam" id="PF07889"/>
    </source>
</evidence>
<dbReference type="AlphaFoldDB" id="A0A835TCT7"/>
<dbReference type="PANTHER" id="PTHR46667:SF6">
    <property type="entry name" value="OS01G0185100 PROTEIN"/>
    <property type="match status" value="1"/>
</dbReference>
<reference evidence="3" key="1">
    <citation type="journal article" date="2020" name="bioRxiv">
        <title>Comparative genomics of Chlamydomonas.</title>
        <authorList>
            <person name="Craig R.J."/>
            <person name="Hasan A.R."/>
            <person name="Ness R.W."/>
            <person name="Keightley P.D."/>
        </authorList>
    </citation>
    <scope>NUCLEOTIDE SEQUENCE</scope>
    <source>
        <strain evidence="3">SAG 7.73</strain>
    </source>
</reference>
<evidence type="ECO:0000256" key="1">
    <source>
        <dbReference type="SAM" id="SignalP"/>
    </source>
</evidence>
<sequence length="376" mass="38957">MPSWPTALGGMLFAGYAATQAQKVGIDAPSALVASALKTLGSDSGYSPASSSGRGGSELTVLQGEVDRLHKLLSDVVRGQKGGQGYTVIHTGRGGWSVLILPTALAAGVGYVYIRWRGISVSDFFMVTNKSLQQFRELVSTSMTQLWEEMRKQKDEFMARIGAVGAQQQQMMAAQQQMDEKLGAVSVNVDDIRDISNTIEARVGQMDHTINIMSTGVQRANEGIYLLCAAVADVTRRVGVDNSRLKMYVQATPPEIADGNPGLRTLLEGMSSGDAAPAIGLITELPNEDADVGGGLADAAGLAVAARGAGVVAAANGNGAAVRSGSGVVGDDMRVLYRRDSGAPAAARSGGMLGMFGVGGAANTSANRSRTPANAH</sequence>
<proteinExistence type="predicted"/>
<dbReference type="PANTHER" id="PTHR46667">
    <property type="entry name" value="OS05G0182700 PROTEIN"/>
    <property type="match status" value="1"/>
</dbReference>
<dbReference type="InterPro" id="IPR012458">
    <property type="entry name" value="DUF1664"/>
</dbReference>
<keyword evidence="1" id="KW-0732">Signal</keyword>
<organism evidence="3 4">
    <name type="scientific">Chlamydomonas incerta</name>
    <dbReference type="NCBI Taxonomy" id="51695"/>
    <lineage>
        <taxon>Eukaryota</taxon>
        <taxon>Viridiplantae</taxon>
        <taxon>Chlorophyta</taxon>
        <taxon>core chlorophytes</taxon>
        <taxon>Chlorophyceae</taxon>
        <taxon>CS clade</taxon>
        <taxon>Chlamydomonadales</taxon>
        <taxon>Chlamydomonadaceae</taxon>
        <taxon>Chlamydomonas</taxon>
    </lineage>
</organism>
<dbReference type="EMBL" id="JAEHOC010000014">
    <property type="protein sequence ID" value="KAG2435846.1"/>
    <property type="molecule type" value="Genomic_DNA"/>
</dbReference>
<dbReference type="Proteomes" id="UP000650467">
    <property type="component" value="Unassembled WGS sequence"/>
</dbReference>
<dbReference type="OrthoDB" id="544175at2759"/>
<feature type="signal peptide" evidence="1">
    <location>
        <begin position="1"/>
        <end position="21"/>
    </location>
</feature>
<feature type="domain" description="DUF1664" evidence="2">
    <location>
        <begin position="94"/>
        <end position="214"/>
    </location>
</feature>
<comment type="caution">
    <text evidence="3">The sequence shown here is derived from an EMBL/GenBank/DDBJ whole genome shotgun (WGS) entry which is preliminary data.</text>
</comment>
<name>A0A835TCT7_CHLIN</name>
<gene>
    <name evidence="3" type="ORF">HXX76_007041</name>
</gene>
<evidence type="ECO:0000313" key="4">
    <source>
        <dbReference type="Proteomes" id="UP000650467"/>
    </source>
</evidence>
<protein>
    <recommendedName>
        <fullName evidence="2">DUF1664 domain-containing protein</fullName>
    </recommendedName>
</protein>
<keyword evidence="4" id="KW-1185">Reference proteome</keyword>
<dbReference type="Pfam" id="PF07889">
    <property type="entry name" value="DUF1664"/>
    <property type="match status" value="1"/>
</dbReference>
<evidence type="ECO:0000313" key="3">
    <source>
        <dbReference type="EMBL" id="KAG2435846.1"/>
    </source>
</evidence>
<accession>A0A835TCT7</accession>